<dbReference type="PANTHER" id="PTHR46663">
    <property type="entry name" value="DIGUANYLATE CYCLASE DGCT-RELATED"/>
    <property type="match status" value="1"/>
</dbReference>
<dbReference type="KEGG" id="smav:CFF01_11170"/>
<dbReference type="EMBL" id="CP022272">
    <property type="protein sequence ID" value="ASJ97101.1"/>
    <property type="molecule type" value="Genomic_DNA"/>
</dbReference>
<proteinExistence type="predicted"/>
<dbReference type="PROSITE" id="PS50839">
    <property type="entry name" value="CHASE"/>
    <property type="match status" value="1"/>
</dbReference>
<evidence type="ECO:0000256" key="3">
    <source>
        <dbReference type="ARBA" id="ARBA00022989"/>
    </source>
</evidence>
<dbReference type="GO" id="GO:0016020">
    <property type="term" value="C:membrane"/>
    <property type="evidence" value="ECO:0007669"/>
    <property type="project" value="UniProtKB-SubCell"/>
</dbReference>
<evidence type="ECO:0000256" key="5">
    <source>
        <dbReference type="SAM" id="Phobius"/>
    </source>
</evidence>
<dbReference type="InterPro" id="IPR006189">
    <property type="entry name" value="CHASE_dom"/>
</dbReference>
<dbReference type="Proteomes" id="UP000198233">
    <property type="component" value="Chromosome"/>
</dbReference>
<dbReference type="CDD" id="cd01949">
    <property type="entry name" value="GGDEF"/>
    <property type="match status" value="1"/>
</dbReference>
<accession>A0AAC9XNK0</accession>
<keyword evidence="3 5" id="KW-1133">Transmembrane helix</keyword>
<dbReference type="NCBIfam" id="TIGR00254">
    <property type="entry name" value="GGDEF"/>
    <property type="match status" value="1"/>
</dbReference>
<evidence type="ECO:0000256" key="4">
    <source>
        <dbReference type="ARBA" id="ARBA00023136"/>
    </source>
</evidence>
<dbReference type="InterPro" id="IPR042240">
    <property type="entry name" value="CHASE_sf"/>
</dbReference>
<dbReference type="PROSITE" id="PS50887">
    <property type="entry name" value="GGDEF"/>
    <property type="match status" value="1"/>
</dbReference>
<dbReference type="SUPFAM" id="SSF55073">
    <property type="entry name" value="Nucleotide cyclase"/>
    <property type="match status" value="1"/>
</dbReference>
<reference evidence="8 9" key="1">
    <citation type="submission" date="2017-06" db="EMBL/GenBank/DDBJ databases">
        <title>Complete genome sequence of Shewanella marisflavi EP1 associated with anaerobic 2,4-dinitrotoluene reduction and salt tolerance.</title>
        <authorList>
            <person name="Huang J."/>
        </authorList>
    </citation>
    <scope>NUCLEOTIDE SEQUENCE [LARGE SCALE GENOMIC DNA]</scope>
    <source>
        <strain evidence="8 9">EP1</strain>
    </source>
</reference>
<evidence type="ECO:0000256" key="2">
    <source>
        <dbReference type="ARBA" id="ARBA00022692"/>
    </source>
</evidence>
<dbReference type="InterPro" id="IPR000160">
    <property type="entry name" value="GGDEF_dom"/>
</dbReference>
<dbReference type="Pfam" id="PF03924">
    <property type="entry name" value="CHASE"/>
    <property type="match status" value="1"/>
</dbReference>
<dbReference type="Gene3D" id="3.30.450.350">
    <property type="entry name" value="CHASE domain"/>
    <property type="match status" value="1"/>
</dbReference>
<evidence type="ECO:0000256" key="1">
    <source>
        <dbReference type="ARBA" id="ARBA00004370"/>
    </source>
</evidence>
<feature type="domain" description="CHASE" evidence="6">
    <location>
        <begin position="108"/>
        <end position="247"/>
    </location>
</feature>
<comment type="subcellular location">
    <subcellularLocation>
        <location evidence="1">Membrane</location>
    </subcellularLocation>
</comment>
<dbReference type="PANTHER" id="PTHR46663:SF2">
    <property type="entry name" value="GGDEF DOMAIN-CONTAINING PROTEIN"/>
    <property type="match status" value="1"/>
</dbReference>
<dbReference type="InterPro" id="IPR029787">
    <property type="entry name" value="Nucleotide_cyclase"/>
</dbReference>
<evidence type="ECO:0000259" key="6">
    <source>
        <dbReference type="PROSITE" id="PS50839"/>
    </source>
</evidence>
<dbReference type="InterPro" id="IPR043128">
    <property type="entry name" value="Rev_trsase/Diguanyl_cyclase"/>
</dbReference>
<evidence type="ECO:0000259" key="7">
    <source>
        <dbReference type="PROSITE" id="PS50887"/>
    </source>
</evidence>
<feature type="transmembrane region" description="Helical" evidence="5">
    <location>
        <begin position="263"/>
        <end position="284"/>
    </location>
</feature>
<sequence>MYLGSNRKHIAIFSLFSFLFLIATILTITALAKYFVDNEIQQAEENLRKNLALIRFNFEATIYKDTYLADSLATVVTIDPEFAMTNWDVIAGKLLGKAQYVRSVAIAPNNVISLVYPLEGNEAALGFDFRTQPAQLKTVLLAKAQQSVFIAGPVNLVQGGLGLIARYPIFADYPINNQYWGGVSVVMNYNQLLHDTGITQFQGGDIAIKKQITANEAEEVFYGDPSIFDKPDVVYPVKLPSGTWNMAAKFHIENMAEITKLRMSVISVGAVAAFILYLVSIFLFRTYQSTHKAALHDELTHLPNRRFIITELDQLINKQNQPQFTLLNIDLNDFKRVNDDLGHEAGDELLKYIASRLVAEVGIKGTVARFGGDEFLVLLYDLNDEQAIESIMNQITASIESQPFSWQSHHLTPSLSIGYAIYKGQNANIKELLSDADRRMYQQKRAYRENRLA</sequence>
<dbReference type="GO" id="GO:0003824">
    <property type="term" value="F:catalytic activity"/>
    <property type="evidence" value="ECO:0007669"/>
    <property type="project" value="UniProtKB-ARBA"/>
</dbReference>
<dbReference type="SMART" id="SM00267">
    <property type="entry name" value="GGDEF"/>
    <property type="match status" value="1"/>
</dbReference>
<evidence type="ECO:0000313" key="9">
    <source>
        <dbReference type="Proteomes" id="UP000198233"/>
    </source>
</evidence>
<evidence type="ECO:0000313" key="8">
    <source>
        <dbReference type="EMBL" id="ASJ97101.1"/>
    </source>
</evidence>
<name>A0AAC9XNK0_9GAMM</name>
<protein>
    <submittedName>
        <fullName evidence="8">Sensor domain-containing diguanylate cyclase</fullName>
    </submittedName>
</protein>
<dbReference type="SMART" id="SM01079">
    <property type="entry name" value="CHASE"/>
    <property type="match status" value="1"/>
</dbReference>
<dbReference type="InterPro" id="IPR052163">
    <property type="entry name" value="DGC-Regulatory_Protein"/>
</dbReference>
<keyword evidence="2 5" id="KW-0812">Transmembrane</keyword>
<gene>
    <name evidence="8" type="ORF">CFF01_11170</name>
</gene>
<dbReference type="GO" id="GO:0007165">
    <property type="term" value="P:signal transduction"/>
    <property type="evidence" value="ECO:0007669"/>
    <property type="project" value="UniProtKB-ARBA"/>
</dbReference>
<organism evidence="8 9">
    <name type="scientific">Shewanella marisflavi</name>
    <dbReference type="NCBI Taxonomy" id="260364"/>
    <lineage>
        <taxon>Bacteria</taxon>
        <taxon>Pseudomonadati</taxon>
        <taxon>Pseudomonadota</taxon>
        <taxon>Gammaproteobacteria</taxon>
        <taxon>Alteromonadales</taxon>
        <taxon>Shewanellaceae</taxon>
        <taxon>Shewanella</taxon>
    </lineage>
</organism>
<dbReference type="AlphaFoldDB" id="A0AAC9XNK0"/>
<feature type="domain" description="GGDEF" evidence="7">
    <location>
        <begin position="322"/>
        <end position="453"/>
    </location>
</feature>
<keyword evidence="4 5" id="KW-0472">Membrane</keyword>
<dbReference type="Gene3D" id="3.30.70.270">
    <property type="match status" value="1"/>
</dbReference>
<dbReference type="Pfam" id="PF00990">
    <property type="entry name" value="GGDEF"/>
    <property type="match status" value="1"/>
</dbReference>
<dbReference type="RefSeq" id="WP_088904840.1">
    <property type="nucleotide sequence ID" value="NZ_CP022272.1"/>
</dbReference>